<accession>A0A7M7GHZ7</accession>
<comment type="catalytic activity">
    <reaction evidence="14 15">
        <text>ATP + H2O = ADP + phosphate + H(+)</text>
        <dbReference type="Rhea" id="RHEA:13065"/>
        <dbReference type="ChEBI" id="CHEBI:15377"/>
        <dbReference type="ChEBI" id="CHEBI:15378"/>
        <dbReference type="ChEBI" id="CHEBI:30616"/>
        <dbReference type="ChEBI" id="CHEBI:43474"/>
        <dbReference type="ChEBI" id="CHEBI:456216"/>
    </reaction>
</comment>
<feature type="region of interest" description="Disordered" evidence="17">
    <location>
        <begin position="170"/>
        <end position="219"/>
    </location>
</feature>
<keyword evidence="7 15" id="KW-0067">ATP-binding</keyword>
<dbReference type="RefSeq" id="XP_008206890.1">
    <property type="nucleotide sequence ID" value="XM_008208668.4"/>
</dbReference>
<dbReference type="Pfam" id="PF00271">
    <property type="entry name" value="Helicase_C"/>
    <property type="match status" value="1"/>
</dbReference>
<dbReference type="InterPro" id="IPR000330">
    <property type="entry name" value="SNF2_N"/>
</dbReference>
<dbReference type="SUPFAM" id="SSF52540">
    <property type="entry name" value="P-loop containing nucleoside triphosphate hydrolases"/>
    <property type="match status" value="2"/>
</dbReference>
<keyword evidence="8" id="KW-0805">Transcription regulation</keyword>
<comment type="subunit">
    <text evidence="15">Component of the INO80 chromatin-remodeling complex.</text>
</comment>
<feature type="compositionally biased region" description="Basic residues" evidence="17">
    <location>
        <begin position="182"/>
        <end position="192"/>
    </location>
</feature>
<dbReference type="Proteomes" id="UP000002358">
    <property type="component" value="Chromosome 5"/>
</dbReference>
<dbReference type="SMART" id="SM00490">
    <property type="entry name" value="HELICc"/>
    <property type="match status" value="1"/>
</dbReference>
<dbReference type="Pfam" id="PF00176">
    <property type="entry name" value="SNF2-rel_dom"/>
    <property type="match status" value="1"/>
</dbReference>
<evidence type="ECO:0000256" key="9">
    <source>
        <dbReference type="ARBA" id="ARBA00023054"/>
    </source>
</evidence>
<feature type="compositionally biased region" description="Basic residues" evidence="17">
    <location>
        <begin position="1307"/>
        <end position="1316"/>
    </location>
</feature>
<name>A0A7M7GHZ7_NASVI</name>
<dbReference type="GeneID" id="100118249"/>
<evidence type="ECO:0000256" key="4">
    <source>
        <dbReference type="ARBA" id="ARBA00022741"/>
    </source>
</evidence>
<evidence type="ECO:0000256" key="12">
    <source>
        <dbReference type="ARBA" id="ARBA00023204"/>
    </source>
</evidence>
<protein>
    <recommendedName>
        <fullName evidence="3 15">Chromatin-remodeling ATPase INO80</fullName>
        <ecNumber evidence="15">3.6.4.-</ecNumber>
    </recommendedName>
</protein>
<dbReference type="InParanoid" id="A0A7M7GHZ7"/>
<dbReference type="GO" id="GO:0016887">
    <property type="term" value="F:ATP hydrolysis activity"/>
    <property type="evidence" value="ECO:0007669"/>
    <property type="project" value="TreeGrafter"/>
</dbReference>
<feature type="compositionally biased region" description="Low complexity" evidence="17">
    <location>
        <begin position="1285"/>
        <end position="1302"/>
    </location>
</feature>
<dbReference type="RefSeq" id="XP_003426518.1">
    <property type="nucleotide sequence ID" value="XM_003426470.5"/>
</dbReference>
<dbReference type="InterPro" id="IPR020838">
    <property type="entry name" value="DBINO"/>
</dbReference>
<evidence type="ECO:0000256" key="3">
    <source>
        <dbReference type="ARBA" id="ARBA00019805"/>
    </source>
</evidence>
<keyword evidence="13" id="KW-0539">Nucleus</keyword>
<dbReference type="FunFam" id="3.40.50.300:FF:001304">
    <property type="entry name" value="DNA helicase INO80"/>
    <property type="match status" value="1"/>
</dbReference>
<evidence type="ECO:0000259" key="19">
    <source>
        <dbReference type="PROSITE" id="PS51194"/>
    </source>
</evidence>
<keyword evidence="5 15" id="KW-0227">DNA damage</keyword>
<dbReference type="EnsemblMetazoa" id="XM_003426470">
    <property type="protein sequence ID" value="XP_003426518"/>
    <property type="gene ID" value="LOC100118249"/>
</dbReference>
<reference evidence="21" key="1">
    <citation type="submission" date="2021-01" db="UniProtKB">
        <authorList>
            <consortium name="EnsemblMetazoa"/>
        </authorList>
    </citation>
    <scope>IDENTIFICATION</scope>
</reference>
<dbReference type="PROSITE" id="PS51194">
    <property type="entry name" value="HELICASE_CTER"/>
    <property type="match status" value="1"/>
</dbReference>
<evidence type="ECO:0000256" key="13">
    <source>
        <dbReference type="ARBA" id="ARBA00023242"/>
    </source>
</evidence>
<comment type="similarity">
    <text evidence="2 15">Belongs to the SNF2/RAD54 helicase family.</text>
</comment>
<keyword evidence="9 16" id="KW-0175">Coiled coil</keyword>
<dbReference type="FunFam" id="3.40.50.10810:FF:000022">
    <property type="entry name" value="Blast:Putative DNA helicase Ino80"/>
    <property type="match status" value="1"/>
</dbReference>
<evidence type="ECO:0000313" key="22">
    <source>
        <dbReference type="Proteomes" id="UP000002358"/>
    </source>
</evidence>
<dbReference type="InterPro" id="IPR027417">
    <property type="entry name" value="P-loop_NTPase"/>
</dbReference>
<feature type="region of interest" description="Disordered" evidence="17">
    <location>
        <begin position="1268"/>
        <end position="1332"/>
    </location>
</feature>
<dbReference type="CDD" id="cd18793">
    <property type="entry name" value="SF2_C_SNF"/>
    <property type="match status" value="1"/>
</dbReference>
<keyword evidence="6 15" id="KW-0378">Hydrolase</keyword>
<feature type="compositionally biased region" description="Basic and acidic residues" evidence="17">
    <location>
        <begin position="193"/>
        <end position="212"/>
    </location>
</feature>
<evidence type="ECO:0000256" key="6">
    <source>
        <dbReference type="ARBA" id="ARBA00022801"/>
    </source>
</evidence>
<dbReference type="RefSeq" id="XP_016841106.1">
    <property type="nucleotide sequence ID" value="XM_016985617.3"/>
</dbReference>
<evidence type="ECO:0000313" key="21">
    <source>
        <dbReference type="EnsemblMetazoa" id="XP_003426518"/>
    </source>
</evidence>
<dbReference type="SMART" id="SM00487">
    <property type="entry name" value="DEXDc"/>
    <property type="match status" value="1"/>
</dbReference>
<comment type="domain">
    <text evidence="15">The DBINO region is involved in binding to DNA.</text>
</comment>
<organism evidence="21 22">
    <name type="scientific">Nasonia vitripennis</name>
    <name type="common">Parasitic wasp</name>
    <dbReference type="NCBI Taxonomy" id="7425"/>
    <lineage>
        <taxon>Eukaryota</taxon>
        <taxon>Metazoa</taxon>
        <taxon>Ecdysozoa</taxon>
        <taxon>Arthropoda</taxon>
        <taxon>Hexapoda</taxon>
        <taxon>Insecta</taxon>
        <taxon>Pterygota</taxon>
        <taxon>Neoptera</taxon>
        <taxon>Endopterygota</taxon>
        <taxon>Hymenoptera</taxon>
        <taxon>Apocrita</taxon>
        <taxon>Proctotrupomorpha</taxon>
        <taxon>Chalcidoidea</taxon>
        <taxon>Pteromalidae</taxon>
        <taxon>Pteromalinae</taxon>
        <taxon>Nasonia</taxon>
    </lineage>
</organism>
<dbReference type="GO" id="GO:0005524">
    <property type="term" value="F:ATP binding"/>
    <property type="evidence" value="ECO:0007669"/>
    <property type="project" value="UniProtKB-UniRule"/>
</dbReference>
<dbReference type="SMR" id="A0A7M7GHZ7"/>
<dbReference type="InterPro" id="IPR050520">
    <property type="entry name" value="INO80/SWR1_helicase"/>
</dbReference>
<feature type="compositionally biased region" description="Polar residues" evidence="17">
    <location>
        <begin position="1557"/>
        <end position="1574"/>
    </location>
</feature>
<evidence type="ECO:0000256" key="16">
    <source>
        <dbReference type="SAM" id="Coils"/>
    </source>
</evidence>
<evidence type="ECO:0000256" key="2">
    <source>
        <dbReference type="ARBA" id="ARBA00007025"/>
    </source>
</evidence>
<dbReference type="InterPro" id="IPR001650">
    <property type="entry name" value="Helicase_C-like"/>
</dbReference>
<evidence type="ECO:0000256" key="8">
    <source>
        <dbReference type="ARBA" id="ARBA00023015"/>
    </source>
</evidence>
<dbReference type="Pfam" id="PF13892">
    <property type="entry name" value="DBINO"/>
    <property type="match status" value="1"/>
</dbReference>
<dbReference type="PANTHER" id="PTHR45685:SF2">
    <property type="entry name" value="CHROMATIN-REMODELING ATPASE INO80"/>
    <property type="match status" value="1"/>
</dbReference>
<dbReference type="InterPro" id="IPR014001">
    <property type="entry name" value="Helicase_ATP-bd"/>
</dbReference>
<feature type="domain" description="DBINO" evidence="20">
    <location>
        <begin position="253"/>
        <end position="378"/>
    </location>
</feature>
<dbReference type="GO" id="GO:0031011">
    <property type="term" value="C:Ino80 complex"/>
    <property type="evidence" value="ECO:0007669"/>
    <property type="project" value="UniProtKB-UniRule"/>
</dbReference>
<evidence type="ECO:0000256" key="10">
    <source>
        <dbReference type="ARBA" id="ARBA00023125"/>
    </source>
</evidence>
<evidence type="ECO:0000256" key="15">
    <source>
        <dbReference type="RuleBase" id="RU368001"/>
    </source>
</evidence>
<evidence type="ECO:0000256" key="1">
    <source>
        <dbReference type="ARBA" id="ARBA00004123"/>
    </source>
</evidence>
<keyword evidence="22" id="KW-1185">Reference proteome</keyword>
<keyword evidence="10 15" id="KW-0238">DNA-binding</keyword>
<evidence type="ECO:0000256" key="11">
    <source>
        <dbReference type="ARBA" id="ARBA00023163"/>
    </source>
</evidence>
<feature type="region of interest" description="Disordered" evidence="17">
    <location>
        <begin position="1360"/>
        <end position="1394"/>
    </location>
</feature>
<evidence type="ECO:0000259" key="20">
    <source>
        <dbReference type="PROSITE" id="PS51413"/>
    </source>
</evidence>
<dbReference type="Gene3D" id="3.40.50.10810">
    <property type="entry name" value="Tandem AAA-ATPase domain"/>
    <property type="match status" value="1"/>
</dbReference>
<feature type="region of interest" description="Disordered" evidence="17">
    <location>
        <begin position="1406"/>
        <end position="1590"/>
    </location>
</feature>
<dbReference type="InterPro" id="IPR049730">
    <property type="entry name" value="SNF2/RAD54-like_C"/>
</dbReference>
<feature type="compositionally biased region" description="Basic and acidic residues" evidence="17">
    <location>
        <begin position="441"/>
        <end position="450"/>
    </location>
</feature>
<dbReference type="GO" id="GO:0003677">
    <property type="term" value="F:DNA binding"/>
    <property type="evidence" value="ECO:0007669"/>
    <property type="project" value="UniProtKB-UniRule"/>
</dbReference>
<dbReference type="EnsemblMetazoa" id="XM_008208668">
    <property type="protein sequence ID" value="XP_008206890"/>
    <property type="gene ID" value="LOC100118249"/>
</dbReference>
<proteinExistence type="inferred from homology"/>
<evidence type="ECO:0000256" key="5">
    <source>
        <dbReference type="ARBA" id="ARBA00022763"/>
    </source>
</evidence>
<feature type="domain" description="Helicase ATP-binding" evidence="18">
    <location>
        <begin position="473"/>
        <end position="644"/>
    </location>
</feature>
<dbReference type="PANTHER" id="PTHR45685">
    <property type="entry name" value="HELICASE SRCAP-RELATED"/>
    <property type="match status" value="1"/>
</dbReference>
<feature type="domain" description="Helicase C-terminal" evidence="19">
    <location>
        <begin position="1095"/>
        <end position="1250"/>
    </location>
</feature>
<feature type="compositionally biased region" description="Basic residues" evidence="17">
    <location>
        <begin position="1425"/>
        <end position="1435"/>
    </location>
</feature>
<dbReference type="PROSITE" id="PS51192">
    <property type="entry name" value="HELICASE_ATP_BIND_1"/>
    <property type="match status" value="1"/>
</dbReference>
<feature type="compositionally biased region" description="Basic and acidic residues" evidence="17">
    <location>
        <begin position="1268"/>
        <end position="1284"/>
    </location>
</feature>
<evidence type="ECO:0000256" key="14">
    <source>
        <dbReference type="ARBA" id="ARBA00049360"/>
    </source>
</evidence>
<dbReference type="EnsemblMetazoa" id="XM_016985617">
    <property type="protein sequence ID" value="XP_016841106"/>
    <property type="gene ID" value="LOC100118249"/>
</dbReference>
<feature type="region of interest" description="Disordered" evidence="17">
    <location>
        <begin position="425"/>
        <end position="454"/>
    </location>
</feature>
<keyword evidence="11" id="KW-0804">Transcription</keyword>
<sequence>MTDRARTMGLEPEMAAPLHLQRLERSLNIQPFLSQVNTLFQDQISDEEESSEDESAESDTDLNELISQKDEERNNKLRLYNMSNVGEERRWLQDILLSDGSDTSSSESDSDSSITEEDFQEMLKFHMLKKKYQAKFYQKPENIQYQYYGAGLLSSHDRFLEHQKLIVGNKKKKEKKPEKKVVKIKKEKAMHKAGHDIKDQKYANDNWDKSTSQEDQLDESELELVMKHQPRGRGRKKHNNKSPEVMAMRRRKIWMMMSKKELGKVQRAKTNNHKEMLISCKKVAQHCMKYWRQKAMQSQKNMKETIWRAKRLTREMQSYWKRYDRVERETRKRLEKEAEEQRKMDVELIEAKRQQRKLNFLITQTELYAHFMSRKLGKASPEEQLRILNQLDEEKNPRLAGIDDYDSEIMKQKAKKNAIDAFDSERARTRQFDPSTNQELRLSDTPETMEHPQPSIFKGNLKGYQLKGMNWLANLYDQGISGILADEMGLGKTVQSIAFLCHIAEKYSVWGPFLIISPASTLHNWQQEMARFVPLFKVVPYWGNPQERKILRQFWDTKDLHTKEASFHVVITSYQLVITDYKYFNRIKWQYMILDEAQAIKSTSSMRWKLLLGFSCRNRLLLSGTPIQNSMAELWALLHFIMPTLFDSHDEFNEWFSKDIESHAENKTGIDEKHLSRLHMILKPFMLRRIKKDVENELSDKIEVMVYCPLTTRQKLLYSALKKKIRIEDLLHYSVGDSAANDKNFTSNLMNLVMQFRKVCNHPELFERRDAKSPYFMHTESLELPSLLYKEGIISSAVPSKDHLLYNKLFIFATEYIHRALYGEDQESRNCFSFSRFSNLSSQDMNSIFIIGIIFRLCHAWQLKKAMSVKQHWEDWPENSSLISPSVMWLLSEKFNASSEIASDLIFSRKILQGETVYTHVTHSIHSMPETVAHRILRSSKKANQPIKLQRSVCSVKIEQGEDLKVPLLPEHPHVPRAPILRHCQPTTLPTFLCDKIPKVIANLRKVYISHCAASREWQRLEECGGLFAKRILWLGCDLAQNVPNNRIHLRATLPTQFSYQEVGGLAACRPLNGWSNITVPDKQTLVTDAGKLSVLDNLLRRLKEQGHRVLIYSQMTKMIDLLEEYMYHRKHTFMRLDGSSKISDRRDMVADFQKRADIFVFLLSTRAGGLGINLTAADTVIFYDSDWNPTVDQQAMDRAHRLGQTKQVTVYRLICKGTIEERILQRAREKSEIQRMVISGGNFKPDTLKPKEVVSLLLDDEEIEAKYSQRSEERKQHAEEAARAKASAAAAAAAAAAATAEPSPHHKERDRKRKQTALPVKNEAKRACNEEGEWPGASIAIEGSTQQQQQQQLGLDELGVSASQSPKSEDETSNEGLVVDVDGPVSSGPFPSASLTLQQYSQQRTGNFGFGDGTRIRPMTGRGVSKRGRPRGSRRGGPIGGKTRGMLVLQPGAKANSSGVGGFTTPANPAGGASEGSSQPQQQALPHQQHTSGLKTSSGIRRGPGRPRLRPNGPGNQGYRAPSHHPIAGHPHQQTHQKKATAPLPVPIRVQPKLPSISSQASGSAATSKTNDSGRPFGFYTQQVQPGGT</sequence>
<dbReference type="Gene3D" id="3.40.50.300">
    <property type="entry name" value="P-loop containing nucleotide triphosphate hydrolases"/>
    <property type="match status" value="2"/>
</dbReference>
<dbReference type="GO" id="GO:0006281">
    <property type="term" value="P:DNA repair"/>
    <property type="evidence" value="ECO:0007669"/>
    <property type="project" value="UniProtKB-UniRule"/>
</dbReference>
<dbReference type="KEGG" id="nvi:100118249"/>
<feature type="compositionally biased region" description="Low complexity" evidence="17">
    <location>
        <begin position="1480"/>
        <end position="1491"/>
    </location>
</feature>
<dbReference type="EC" id="3.6.4.-" evidence="15"/>
<comment type="subcellular location">
    <subcellularLocation>
        <location evidence="1 15">Nucleus</location>
    </subcellularLocation>
</comment>
<feature type="compositionally biased region" description="Polar residues" evidence="17">
    <location>
        <begin position="1581"/>
        <end position="1590"/>
    </location>
</feature>
<dbReference type="InterPro" id="IPR038718">
    <property type="entry name" value="SNF2-like_sf"/>
</dbReference>
<dbReference type="OrthoDB" id="5847120at2759"/>
<comment type="function">
    <text evidence="15">ATPase component of the INO80 complex which remodels chromatin by shifting nucleosomes and is involved in DNA repair.</text>
</comment>
<keyword evidence="4" id="KW-0547">Nucleotide-binding</keyword>
<evidence type="ECO:0000256" key="17">
    <source>
        <dbReference type="SAM" id="MobiDB-lite"/>
    </source>
</evidence>
<feature type="coiled-coil region" evidence="16">
    <location>
        <begin position="309"/>
        <end position="354"/>
    </location>
</feature>
<dbReference type="CTD" id="54617"/>
<dbReference type="PROSITE" id="PS51413">
    <property type="entry name" value="DBINO"/>
    <property type="match status" value="1"/>
</dbReference>
<dbReference type="GO" id="GO:0006338">
    <property type="term" value="P:chromatin remodeling"/>
    <property type="evidence" value="ECO:0007669"/>
    <property type="project" value="UniProtKB-UniRule"/>
</dbReference>
<evidence type="ECO:0000259" key="18">
    <source>
        <dbReference type="PROSITE" id="PS51192"/>
    </source>
</evidence>
<feature type="region of interest" description="Disordered" evidence="17">
    <location>
        <begin position="43"/>
        <end position="69"/>
    </location>
</feature>
<keyword evidence="12 15" id="KW-0234">DNA repair</keyword>
<dbReference type="GO" id="GO:0042393">
    <property type="term" value="F:histone binding"/>
    <property type="evidence" value="ECO:0007669"/>
    <property type="project" value="TreeGrafter"/>
</dbReference>
<feature type="compositionally biased region" description="Acidic residues" evidence="17">
    <location>
        <begin position="44"/>
        <end position="62"/>
    </location>
</feature>
<dbReference type="FunCoup" id="A0A7M7GHZ7">
    <property type="interactions" value="2107"/>
</dbReference>
<evidence type="ECO:0000256" key="7">
    <source>
        <dbReference type="ARBA" id="ARBA00022840"/>
    </source>
</evidence>